<dbReference type="AlphaFoldDB" id="A0A2I2KQQ1"/>
<keyword evidence="5" id="KW-0670">Pyruvate</keyword>
<evidence type="ECO:0000256" key="3">
    <source>
        <dbReference type="SAM" id="MobiDB-lite"/>
    </source>
</evidence>
<sequence>MTPPDLPHGASAGPATSPDVGTVVGGDPVPPLVDAAWLAVHRDDVIIADVRWYLDGRSGHDAYLGGHLPGAIWVDVDTALSAPPDPAGGRHPLPDPAAFARSLGDLGIPADAVVVAYDDAGGGYAARLVWLLRILGQPAALLDGGLAGAGALETGPVRREPVTRAVLDWPAARFRTADQVEQALAAGTSVVLDARAAGRYSGTEVLPSDVRSGHIPGARNAPWAANLTAAGTFAPRGELYDRYHALGVEEDTEVIVYCGSGVTACHDLLTLELLGVADTALYPGSWSAWSADQTRSVATGAEAGTAPSAPGVGTVER</sequence>
<keyword evidence="6" id="KW-1185">Reference proteome</keyword>
<dbReference type="PROSITE" id="PS50206">
    <property type="entry name" value="RHODANESE_3"/>
    <property type="match status" value="2"/>
</dbReference>
<keyword evidence="2" id="KW-0677">Repeat</keyword>
<dbReference type="EC" id="2.8.1.2" evidence="5"/>
<feature type="domain" description="Rhodanese" evidence="4">
    <location>
        <begin position="41"/>
        <end position="158"/>
    </location>
</feature>
<gene>
    <name evidence="5" type="primary">sseA</name>
    <name evidence="5" type="ORF">FRACA_2130007</name>
</gene>
<dbReference type="Gene3D" id="3.40.250.10">
    <property type="entry name" value="Rhodanese-like domain"/>
    <property type="match status" value="2"/>
</dbReference>
<evidence type="ECO:0000259" key="4">
    <source>
        <dbReference type="PROSITE" id="PS50206"/>
    </source>
</evidence>
<dbReference type="CDD" id="cd01448">
    <property type="entry name" value="TST_Repeat_1"/>
    <property type="match status" value="1"/>
</dbReference>
<dbReference type="Proteomes" id="UP000234331">
    <property type="component" value="Unassembled WGS sequence"/>
</dbReference>
<dbReference type="InterPro" id="IPR001763">
    <property type="entry name" value="Rhodanese-like_dom"/>
</dbReference>
<dbReference type="InterPro" id="IPR036873">
    <property type="entry name" value="Rhodanese-like_dom_sf"/>
</dbReference>
<dbReference type="GO" id="GO:0004792">
    <property type="term" value="F:thiosulfate-cyanide sulfurtransferase activity"/>
    <property type="evidence" value="ECO:0007669"/>
    <property type="project" value="InterPro"/>
</dbReference>
<name>A0A2I2KQQ1_9ACTN</name>
<dbReference type="PROSITE" id="PS00380">
    <property type="entry name" value="RHODANESE_1"/>
    <property type="match status" value="1"/>
</dbReference>
<dbReference type="SMART" id="SM00450">
    <property type="entry name" value="RHOD"/>
    <property type="match status" value="2"/>
</dbReference>
<evidence type="ECO:0000313" key="5">
    <source>
        <dbReference type="EMBL" id="SNQ47997.1"/>
    </source>
</evidence>
<keyword evidence="1 5" id="KW-0808">Transferase</keyword>
<dbReference type="PANTHER" id="PTHR11364">
    <property type="entry name" value="THIOSULFATE SULFERTANSFERASE"/>
    <property type="match status" value="1"/>
</dbReference>
<dbReference type="InterPro" id="IPR001307">
    <property type="entry name" value="Thiosulphate_STrfase_CS"/>
</dbReference>
<evidence type="ECO:0000256" key="1">
    <source>
        <dbReference type="ARBA" id="ARBA00022679"/>
    </source>
</evidence>
<accession>A0A2I2KQQ1</accession>
<feature type="domain" description="Rhodanese" evidence="4">
    <location>
        <begin position="185"/>
        <end position="298"/>
    </location>
</feature>
<dbReference type="SUPFAM" id="SSF52821">
    <property type="entry name" value="Rhodanese/Cell cycle control phosphatase"/>
    <property type="match status" value="2"/>
</dbReference>
<evidence type="ECO:0000313" key="6">
    <source>
        <dbReference type="Proteomes" id="UP000234331"/>
    </source>
</evidence>
<dbReference type="InterPro" id="IPR045078">
    <property type="entry name" value="TST/MPST-like"/>
</dbReference>
<dbReference type="GO" id="GO:0016784">
    <property type="term" value="F:3-mercaptopyruvate sulfurtransferase activity"/>
    <property type="evidence" value="ECO:0007669"/>
    <property type="project" value="UniProtKB-EC"/>
</dbReference>
<dbReference type="CDD" id="cd01449">
    <property type="entry name" value="TST_Repeat_2"/>
    <property type="match status" value="1"/>
</dbReference>
<evidence type="ECO:0000256" key="2">
    <source>
        <dbReference type="ARBA" id="ARBA00022737"/>
    </source>
</evidence>
<reference evidence="5 6" key="1">
    <citation type="submission" date="2017-06" db="EMBL/GenBank/DDBJ databases">
        <authorList>
            <person name="Kim H.J."/>
            <person name="Triplett B.A."/>
        </authorList>
    </citation>
    <scope>NUCLEOTIDE SEQUENCE [LARGE SCALE GENOMIC DNA]</scope>
    <source>
        <strain evidence="5">FRACA_ARgP5</strain>
    </source>
</reference>
<dbReference type="Pfam" id="PF00581">
    <property type="entry name" value="Rhodanese"/>
    <property type="match status" value="2"/>
</dbReference>
<protein>
    <submittedName>
        <fullName evidence="5">Putative 3-mercaptopyruvate sulfurtransferase</fullName>
        <ecNumber evidence="5">2.8.1.2</ecNumber>
    </submittedName>
</protein>
<dbReference type="PANTHER" id="PTHR11364:SF27">
    <property type="entry name" value="SULFURTRANSFERASE"/>
    <property type="match status" value="1"/>
</dbReference>
<organism evidence="5 6">
    <name type="scientific">Frankia canadensis</name>
    <dbReference type="NCBI Taxonomy" id="1836972"/>
    <lineage>
        <taxon>Bacteria</taxon>
        <taxon>Bacillati</taxon>
        <taxon>Actinomycetota</taxon>
        <taxon>Actinomycetes</taxon>
        <taxon>Frankiales</taxon>
        <taxon>Frankiaceae</taxon>
        <taxon>Frankia</taxon>
    </lineage>
</organism>
<feature type="region of interest" description="Disordered" evidence="3">
    <location>
        <begin position="1"/>
        <end position="23"/>
    </location>
</feature>
<proteinExistence type="predicted"/>
<dbReference type="EMBL" id="FZMO01000128">
    <property type="protein sequence ID" value="SNQ47997.1"/>
    <property type="molecule type" value="Genomic_DNA"/>
</dbReference>